<keyword evidence="3" id="KW-0560">Oxidoreductase</keyword>
<dbReference type="EMBL" id="JANBVN010000143">
    <property type="protein sequence ID" value="KAJ9138562.1"/>
    <property type="molecule type" value="Genomic_DNA"/>
</dbReference>
<evidence type="ECO:0000256" key="1">
    <source>
        <dbReference type="ARBA" id="ARBA00010609"/>
    </source>
</evidence>
<evidence type="ECO:0000259" key="4">
    <source>
        <dbReference type="Pfam" id="PF00394"/>
    </source>
</evidence>
<dbReference type="InterPro" id="IPR045087">
    <property type="entry name" value="Cu-oxidase_fam"/>
</dbReference>
<evidence type="ECO:0000313" key="6">
    <source>
        <dbReference type="Proteomes" id="UP001174691"/>
    </source>
</evidence>
<name>A0AA38RTD4_9PEZI</name>
<organism evidence="5 6">
    <name type="scientific">Coniochaeta hoffmannii</name>
    <dbReference type="NCBI Taxonomy" id="91930"/>
    <lineage>
        <taxon>Eukaryota</taxon>
        <taxon>Fungi</taxon>
        <taxon>Dikarya</taxon>
        <taxon>Ascomycota</taxon>
        <taxon>Pezizomycotina</taxon>
        <taxon>Sordariomycetes</taxon>
        <taxon>Sordariomycetidae</taxon>
        <taxon>Coniochaetales</taxon>
        <taxon>Coniochaetaceae</taxon>
        <taxon>Coniochaeta</taxon>
    </lineage>
</organism>
<dbReference type="PANTHER" id="PTHR11709:SF71">
    <property type="entry name" value="OXIDOREDUCTASE TPCJ"/>
    <property type="match status" value="1"/>
</dbReference>
<evidence type="ECO:0000256" key="2">
    <source>
        <dbReference type="ARBA" id="ARBA00022723"/>
    </source>
</evidence>
<dbReference type="InterPro" id="IPR008972">
    <property type="entry name" value="Cupredoxin"/>
</dbReference>
<dbReference type="InterPro" id="IPR001117">
    <property type="entry name" value="Cu-oxidase_2nd"/>
</dbReference>
<reference evidence="5" key="1">
    <citation type="submission" date="2022-07" db="EMBL/GenBank/DDBJ databases">
        <title>Fungi with potential for degradation of polypropylene.</title>
        <authorList>
            <person name="Gostincar C."/>
        </authorList>
    </citation>
    <scope>NUCLEOTIDE SEQUENCE</scope>
    <source>
        <strain evidence="5">EXF-13287</strain>
    </source>
</reference>
<gene>
    <name evidence="5" type="ORF">NKR19_g7787</name>
</gene>
<dbReference type="SUPFAM" id="SSF49503">
    <property type="entry name" value="Cupredoxins"/>
    <property type="match status" value="1"/>
</dbReference>
<evidence type="ECO:0000313" key="5">
    <source>
        <dbReference type="EMBL" id="KAJ9138562.1"/>
    </source>
</evidence>
<keyword evidence="2" id="KW-0479">Metal-binding</keyword>
<dbReference type="GO" id="GO:0016491">
    <property type="term" value="F:oxidoreductase activity"/>
    <property type="evidence" value="ECO:0007669"/>
    <property type="project" value="UniProtKB-KW"/>
</dbReference>
<dbReference type="GO" id="GO:0046872">
    <property type="term" value="F:metal ion binding"/>
    <property type="evidence" value="ECO:0007669"/>
    <property type="project" value="UniProtKB-KW"/>
</dbReference>
<dbReference type="PANTHER" id="PTHR11709">
    <property type="entry name" value="MULTI-COPPER OXIDASE"/>
    <property type="match status" value="1"/>
</dbReference>
<dbReference type="Gene3D" id="2.60.40.420">
    <property type="entry name" value="Cupredoxins - blue copper proteins"/>
    <property type="match status" value="1"/>
</dbReference>
<dbReference type="Pfam" id="PF00394">
    <property type="entry name" value="Cu-oxidase"/>
    <property type="match status" value="1"/>
</dbReference>
<feature type="domain" description="Plastocyanin-like" evidence="4">
    <location>
        <begin position="12"/>
        <end position="103"/>
    </location>
</feature>
<evidence type="ECO:0000256" key="3">
    <source>
        <dbReference type="ARBA" id="ARBA00023002"/>
    </source>
</evidence>
<accession>A0AA38RTD4</accession>
<dbReference type="AlphaFoldDB" id="A0AA38RTD4"/>
<keyword evidence="6" id="KW-1185">Reference proteome</keyword>
<comment type="similarity">
    <text evidence="1">Belongs to the multicopper oxidase family.</text>
</comment>
<proteinExistence type="inferred from homology"/>
<protein>
    <recommendedName>
        <fullName evidence="4">Plastocyanin-like domain-containing protein</fullName>
    </recommendedName>
</protein>
<sequence>MPELADPNSVGGGEKFEVVFESGKEYRMRLINAAIEGHFQFMIDSHSLTVIANDLVPMVPYVTGSVFIAGGQRSDVIVEADAQPGDYWLRAGWAKFLFGRQPRPPLNMTGNVRYDALSNKDPPAN</sequence>
<comment type="caution">
    <text evidence="5">The sequence shown here is derived from an EMBL/GenBank/DDBJ whole genome shotgun (WGS) entry which is preliminary data.</text>
</comment>
<dbReference type="Proteomes" id="UP001174691">
    <property type="component" value="Unassembled WGS sequence"/>
</dbReference>